<reference evidence="2 3" key="1">
    <citation type="journal article" date="2013" name="Genome Biol.">
        <title>Genome of Acanthamoeba castellanii highlights extensive lateral gene transfer and early evolution of tyrosine kinase signaling.</title>
        <authorList>
            <person name="Clarke M."/>
            <person name="Lohan A.J."/>
            <person name="Liu B."/>
            <person name="Lagkouvardos I."/>
            <person name="Roy S."/>
            <person name="Zafar N."/>
            <person name="Bertelli C."/>
            <person name="Schilde C."/>
            <person name="Kianianmomeni A."/>
            <person name="Burglin T.R."/>
            <person name="Frech C."/>
            <person name="Turcotte B."/>
            <person name="Kopec K.O."/>
            <person name="Synnott J.M."/>
            <person name="Choo C."/>
            <person name="Paponov I."/>
            <person name="Finkler A."/>
            <person name="Soon Heng Tan C."/>
            <person name="Hutchins A.P."/>
            <person name="Weinmeier T."/>
            <person name="Rattei T."/>
            <person name="Chu J.S."/>
            <person name="Gimenez G."/>
            <person name="Irimia M."/>
            <person name="Rigden D.J."/>
            <person name="Fitzpatrick D.A."/>
            <person name="Lorenzo-Morales J."/>
            <person name="Bateman A."/>
            <person name="Chiu C.H."/>
            <person name="Tang P."/>
            <person name="Hegemann P."/>
            <person name="Fromm H."/>
            <person name="Raoult D."/>
            <person name="Greub G."/>
            <person name="Miranda-Saavedra D."/>
            <person name="Chen N."/>
            <person name="Nash P."/>
            <person name="Ginger M.L."/>
            <person name="Horn M."/>
            <person name="Schaap P."/>
            <person name="Caler L."/>
            <person name="Loftus B."/>
        </authorList>
    </citation>
    <scope>NUCLEOTIDE SEQUENCE [LARGE SCALE GENOMIC DNA]</scope>
    <source>
        <strain evidence="2 3">Neff</strain>
    </source>
</reference>
<dbReference type="STRING" id="1257118.L8GQC9"/>
<dbReference type="PANTHER" id="PTHR38567:SF1">
    <property type="entry name" value="DUF4291 DOMAIN-CONTAINING PROTEIN"/>
    <property type="match status" value="1"/>
</dbReference>
<dbReference type="PANTHER" id="PTHR38567">
    <property type="entry name" value="DUF4291 DOMAIN-CONTAINING PROTEIN"/>
    <property type="match status" value="1"/>
</dbReference>
<dbReference type="VEuPathDB" id="AmoebaDB:ACA1_275680"/>
<accession>L8GQC9</accession>
<dbReference type="Proteomes" id="UP000011083">
    <property type="component" value="Unassembled WGS sequence"/>
</dbReference>
<evidence type="ECO:0000313" key="2">
    <source>
        <dbReference type="EMBL" id="ELR15394.1"/>
    </source>
</evidence>
<evidence type="ECO:0008006" key="4">
    <source>
        <dbReference type="Google" id="ProtNLM"/>
    </source>
</evidence>
<dbReference type="GeneID" id="14916043"/>
<feature type="region of interest" description="Disordered" evidence="1">
    <location>
        <begin position="297"/>
        <end position="337"/>
    </location>
</feature>
<proteinExistence type="predicted"/>
<dbReference type="EMBL" id="KB008032">
    <property type="protein sequence ID" value="ELR15394.1"/>
    <property type="molecule type" value="Genomic_DNA"/>
</dbReference>
<dbReference type="OrthoDB" id="413653at2759"/>
<dbReference type="AlphaFoldDB" id="L8GQC9"/>
<gene>
    <name evidence="2" type="ORF">ACA1_275680</name>
</gene>
<feature type="region of interest" description="Disordered" evidence="1">
    <location>
        <begin position="1"/>
        <end position="22"/>
    </location>
</feature>
<dbReference type="KEGG" id="acan:ACA1_275680"/>
<protein>
    <recommendedName>
        <fullName evidence="4">DUF4291 domain containing protein</fullName>
    </recommendedName>
</protein>
<dbReference type="InterPro" id="IPR025633">
    <property type="entry name" value="DUF4291"/>
</dbReference>
<dbReference type="RefSeq" id="XP_004337407.1">
    <property type="nucleotide sequence ID" value="XM_004337359.1"/>
</dbReference>
<name>L8GQC9_ACACF</name>
<dbReference type="Pfam" id="PF14124">
    <property type="entry name" value="DUF4291"/>
    <property type="match status" value="1"/>
</dbReference>
<evidence type="ECO:0000313" key="3">
    <source>
        <dbReference type="Proteomes" id="UP000011083"/>
    </source>
</evidence>
<organism evidence="2 3">
    <name type="scientific">Acanthamoeba castellanii (strain ATCC 30010 / Neff)</name>
    <dbReference type="NCBI Taxonomy" id="1257118"/>
    <lineage>
        <taxon>Eukaryota</taxon>
        <taxon>Amoebozoa</taxon>
        <taxon>Discosea</taxon>
        <taxon>Longamoebia</taxon>
        <taxon>Centramoebida</taxon>
        <taxon>Acanthamoebidae</taxon>
        <taxon>Acanthamoeba</taxon>
    </lineage>
</organism>
<sequence>MEESNTTTEDTTRSKPKLRHRLETEAYPDQKKRWPRFGKFILAQYTPEAILVYQAFKPEIGRYAVANQRFTGCEAYSPTRMTWIKTNFLWMMFRSGWGGKKNQEMTLGIWLKREAFDRYISIACKKGGHQRDGSVVRLQWDPDHHPSGAPLKNRRAIQLGLKNVITFSNGEDILRIDDLTEFVAGCRPEDTSSLVTPKETIYEPDDPAIVANLGLSHEDEVRSEAGREVAAAMQEGRGLWISYKGGSHERKPRLVKPLRWQPHTAKSLFVGLCGYTDGEKEFYVHNILEMRHEPWTLAEEPAQGDEEEKSRKKSRQAAPVLAATEEEEENEREAPDL</sequence>
<evidence type="ECO:0000256" key="1">
    <source>
        <dbReference type="SAM" id="MobiDB-lite"/>
    </source>
</evidence>
<keyword evidence="3" id="KW-1185">Reference proteome</keyword>